<keyword evidence="1" id="KW-0812">Transmembrane</keyword>
<proteinExistence type="predicted"/>
<dbReference type="Proteomes" id="UP000254425">
    <property type="component" value="Chromosome"/>
</dbReference>
<name>A0A345XYB1_9ACTN</name>
<feature type="transmembrane region" description="Helical" evidence="1">
    <location>
        <begin position="37"/>
        <end position="58"/>
    </location>
</feature>
<dbReference type="AlphaFoldDB" id="A0A345XYB1"/>
<dbReference type="KEGG" id="sarm:DVA86_32695"/>
<gene>
    <name evidence="2" type="ORF">DVA86_32695</name>
</gene>
<evidence type="ECO:0000313" key="3">
    <source>
        <dbReference type="Proteomes" id="UP000254425"/>
    </source>
</evidence>
<accession>A0A345XYB1</accession>
<evidence type="ECO:0008006" key="4">
    <source>
        <dbReference type="Google" id="ProtNLM"/>
    </source>
</evidence>
<sequence>MSDHPRPQGACAETAPAGTRQPALWTGHARNRLQWPLATLGAGCLALGIVLAVTTAWTHNVVPLLMSVIGCVAAGLLMLFGTLAFVTVRVRVDHEALEVRCGHAGLPRRRIRLADVVEADHAPEVTPRKWGGWGYRWRPEQGTAVVVRRGEGLVLTLGDGRVFTVTVDDAEAAVDVIRQRLHRSGRNGPPLGGGHTAEA</sequence>
<keyword evidence="1" id="KW-1133">Transmembrane helix</keyword>
<protein>
    <recommendedName>
        <fullName evidence="4">Lipoprotein</fullName>
    </recommendedName>
</protein>
<reference evidence="2 3" key="1">
    <citation type="submission" date="2018-07" db="EMBL/GenBank/DDBJ databases">
        <title>Draft genome of the type strain Streptomyces armeniacus ATCC 15676.</title>
        <authorList>
            <person name="Labana P."/>
            <person name="Gosse J.T."/>
            <person name="Boddy C.N."/>
        </authorList>
    </citation>
    <scope>NUCLEOTIDE SEQUENCE [LARGE SCALE GENOMIC DNA]</scope>
    <source>
        <strain evidence="2 3">ATCC 15676</strain>
    </source>
</reference>
<evidence type="ECO:0000256" key="1">
    <source>
        <dbReference type="SAM" id="Phobius"/>
    </source>
</evidence>
<dbReference type="RefSeq" id="WP_208883670.1">
    <property type="nucleotide sequence ID" value="NZ_CP031320.1"/>
</dbReference>
<feature type="transmembrane region" description="Helical" evidence="1">
    <location>
        <begin position="64"/>
        <end position="86"/>
    </location>
</feature>
<evidence type="ECO:0000313" key="2">
    <source>
        <dbReference type="EMBL" id="AXK36627.1"/>
    </source>
</evidence>
<dbReference type="EMBL" id="CP031320">
    <property type="protein sequence ID" value="AXK36627.1"/>
    <property type="molecule type" value="Genomic_DNA"/>
</dbReference>
<organism evidence="2 3">
    <name type="scientific">Streptomyces armeniacus</name>
    <dbReference type="NCBI Taxonomy" id="83291"/>
    <lineage>
        <taxon>Bacteria</taxon>
        <taxon>Bacillati</taxon>
        <taxon>Actinomycetota</taxon>
        <taxon>Actinomycetes</taxon>
        <taxon>Kitasatosporales</taxon>
        <taxon>Streptomycetaceae</taxon>
        <taxon>Streptomyces</taxon>
    </lineage>
</organism>
<keyword evidence="1" id="KW-0472">Membrane</keyword>
<keyword evidence="3" id="KW-1185">Reference proteome</keyword>